<evidence type="ECO:0000256" key="1">
    <source>
        <dbReference type="SAM" id="MobiDB-lite"/>
    </source>
</evidence>
<feature type="region of interest" description="Disordered" evidence="1">
    <location>
        <begin position="78"/>
        <end position="102"/>
    </location>
</feature>
<feature type="transmembrane region" description="Helical" evidence="2">
    <location>
        <begin position="317"/>
        <end position="340"/>
    </location>
</feature>
<reference evidence="3" key="1">
    <citation type="journal article" date="2021" name="Proc. Natl. Acad. Sci. U.S.A.">
        <title>A Catalog of Tens of Thousands of Viruses from Human Metagenomes Reveals Hidden Associations with Chronic Diseases.</title>
        <authorList>
            <person name="Tisza M.J."/>
            <person name="Buck C.B."/>
        </authorList>
    </citation>
    <scope>NUCLEOTIDE SEQUENCE</scope>
    <source>
        <strain evidence="3">CtIty1</strain>
    </source>
</reference>
<feature type="compositionally biased region" description="Polar residues" evidence="1">
    <location>
        <begin position="17"/>
        <end position="37"/>
    </location>
</feature>
<sequence>MITYQAGIRPFNEDDMSSTVNTPNSMNPPRSNGTVNNIPPKETKPANINFDDGEGDANPKPINPAGNVASTVNMVKPSAPTNTNSTPSNNIANPANQMNNNPNKRAVGEEVMTKEFKQIVSEYMDITDYKTNTRLYNLDEAEQNTVLLSLTNKLYQMIVAKIDDVEKGDIPKSRGDITRLPKYNQLKECAKTLTSIFEQYKEDTAPIKVIENAIDNLEDNSDVFVQSYMAKVDFGIMIYESVTLAVIGSLSYMIACCIEYVKDPKNDGLTIVMDKTGVAKVKEHLLYENLVKFNEACRTNDIENALRPLIKNRTQNLFGVGGLVLVKGLLIAVPVIIALIPLVKDLVYYFFAARQRVSVYFDIQADLLEMNANELKDNPNITTDADRKSVIRKQLQVARTFRQIADKLAVEAKTAENKADKEIKKDNKKYRIDDVETNPADASDGPLF</sequence>
<feature type="region of interest" description="Disordered" evidence="1">
    <location>
        <begin position="428"/>
        <end position="448"/>
    </location>
</feature>
<protein>
    <submittedName>
        <fullName evidence="3">Uncharacterized protein</fullName>
    </submittedName>
</protein>
<keyword evidence="2" id="KW-1133">Transmembrane helix</keyword>
<keyword evidence="2" id="KW-0472">Membrane</keyword>
<dbReference type="EMBL" id="BK032823">
    <property type="protein sequence ID" value="DAF62386.1"/>
    <property type="molecule type" value="Genomic_DNA"/>
</dbReference>
<evidence type="ECO:0000256" key="2">
    <source>
        <dbReference type="SAM" id="Phobius"/>
    </source>
</evidence>
<keyword evidence="2" id="KW-0812">Transmembrane</keyword>
<organism evidence="3">
    <name type="scientific">Myoviridae sp. ctIty1</name>
    <dbReference type="NCBI Taxonomy" id="2827673"/>
    <lineage>
        <taxon>Viruses</taxon>
        <taxon>Duplodnaviria</taxon>
        <taxon>Heunggongvirae</taxon>
        <taxon>Uroviricota</taxon>
        <taxon>Caudoviricetes</taxon>
    </lineage>
</organism>
<accession>A0A8S5THZ4</accession>
<evidence type="ECO:0000313" key="3">
    <source>
        <dbReference type="EMBL" id="DAF62386.1"/>
    </source>
</evidence>
<feature type="region of interest" description="Disordered" evidence="1">
    <location>
        <begin position="1"/>
        <end position="45"/>
    </location>
</feature>
<name>A0A8S5THZ4_9CAUD</name>
<proteinExistence type="predicted"/>